<keyword evidence="4" id="KW-1185">Reference proteome</keyword>
<feature type="repeat" description="PPR" evidence="2">
    <location>
        <begin position="402"/>
        <end position="436"/>
    </location>
</feature>
<evidence type="ECO:0000256" key="1">
    <source>
        <dbReference type="ARBA" id="ARBA00022737"/>
    </source>
</evidence>
<dbReference type="GO" id="GO:0009451">
    <property type="term" value="P:RNA modification"/>
    <property type="evidence" value="ECO:0007669"/>
    <property type="project" value="InterPro"/>
</dbReference>
<gene>
    <name evidence="3" type="ORF">OLC1_LOCUS20608</name>
</gene>
<dbReference type="EMBL" id="OX459124">
    <property type="protein sequence ID" value="CAI9113640.1"/>
    <property type="molecule type" value="Genomic_DNA"/>
</dbReference>
<feature type="repeat" description="PPR" evidence="2">
    <location>
        <begin position="340"/>
        <end position="374"/>
    </location>
</feature>
<evidence type="ECO:0000313" key="3">
    <source>
        <dbReference type="EMBL" id="CAI9113640.1"/>
    </source>
</evidence>
<feature type="repeat" description="PPR" evidence="2">
    <location>
        <begin position="80"/>
        <end position="114"/>
    </location>
</feature>
<dbReference type="InterPro" id="IPR046848">
    <property type="entry name" value="E_motif"/>
</dbReference>
<dbReference type="Pfam" id="PF13041">
    <property type="entry name" value="PPR_2"/>
    <property type="match status" value="2"/>
</dbReference>
<reference evidence="3" key="1">
    <citation type="submission" date="2023-03" db="EMBL/GenBank/DDBJ databases">
        <authorList>
            <person name="Julca I."/>
        </authorList>
    </citation>
    <scope>NUCLEOTIDE SEQUENCE</scope>
</reference>
<dbReference type="InterPro" id="IPR002885">
    <property type="entry name" value="PPR_rpt"/>
</dbReference>
<accession>A0AAV1E0F1</accession>
<feature type="repeat" description="PPR" evidence="2">
    <location>
        <begin position="503"/>
        <end position="537"/>
    </location>
</feature>
<dbReference type="Proteomes" id="UP001161247">
    <property type="component" value="Chromosome 7"/>
</dbReference>
<dbReference type="Pfam" id="PF20431">
    <property type="entry name" value="E_motif"/>
    <property type="match status" value="1"/>
</dbReference>
<evidence type="ECO:0000313" key="4">
    <source>
        <dbReference type="Proteomes" id="UP001161247"/>
    </source>
</evidence>
<proteinExistence type="predicted"/>
<dbReference type="PROSITE" id="PS51375">
    <property type="entry name" value="PPR"/>
    <property type="match status" value="6"/>
</dbReference>
<dbReference type="AlphaFoldDB" id="A0AAV1E0F1"/>
<dbReference type="Pfam" id="PF01535">
    <property type="entry name" value="PPR"/>
    <property type="match status" value="9"/>
</dbReference>
<protein>
    <submittedName>
        <fullName evidence="3">OLC1v1014279C1</fullName>
    </submittedName>
</protein>
<dbReference type="FunFam" id="1.25.40.10:FF:001093">
    <property type="entry name" value="Pentatricopeptide repeat-containing protein At2g34400"/>
    <property type="match status" value="1"/>
</dbReference>
<feature type="repeat" description="PPR" evidence="2">
    <location>
        <begin position="238"/>
        <end position="272"/>
    </location>
</feature>
<keyword evidence="1" id="KW-0677">Repeat</keyword>
<dbReference type="InterPro" id="IPR011990">
    <property type="entry name" value="TPR-like_helical_dom_sf"/>
</dbReference>
<evidence type="ECO:0000256" key="2">
    <source>
        <dbReference type="PROSITE-ProRule" id="PRU00708"/>
    </source>
</evidence>
<dbReference type="PANTHER" id="PTHR47926">
    <property type="entry name" value="PENTATRICOPEPTIDE REPEAT-CONTAINING PROTEIN"/>
    <property type="match status" value="1"/>
</dbReference>
<dbReference type="Pfam" id="PF12854">
    <property type="entry name" value="PPR_1"/>
    <property type="match status" value="1"/>
</dbReference>
<dbReference type="FunFam" id="1.25.40.10:FF:000606">
    <property type="entry name" value="Putative pentatricopeptide repeat-containing protein"/>
    <property type="match status" value="1"/>
</dbReference>
<dbReference type="InterPro" id="IPR046960">
    <property type="entry name" value="PPR_At4g14850-like_plant"/>
</dbReference>
<dbReference type="GO" id="GO:0003723">
    <property type="term" value="F:RNA binding"/>
    <property type="evidence" value="ECO:0007669"/>
    <property type="project" value="InterPro"/>
</dbReference>
<name>A0AAV1E0F1_OLDCO</name>
<organism evidence="3 4">
    <name type="scientific">Oldenlandia corymbosa var. corymbosa</name>
    <dbReference type="NCBI Taxonomy" id="529605"/>
    <lineage>
        <taxon>Eukaryota</taxon>
        <taxon>Viridiplantae</taxon>
        <taxon>Streptophyta</taxon>
        <taxon>Embryophyta</taxon>
        <taxon>Tracheophyta</taxon>
        <taxon>Spermatophyta</taxon>
        <taxon>Magnoliopsida</taxon>
        <taxon>eudicotyledons</taxon>
        <taxon>Gunneridae</taxon>
        <taxon>Pentapetalae</taxon>
        <taxon>asterids</taxon>
        <taxon>lamiids</taxon>
        <taxon>Gentianales</taxon>
        <taxon>Rubiaceae</taxon>
        <taxon>Rubioideae</taxon>
        <taxon>Spermacoceae</taxon>
        <taxon>Hedyotis-Oldenlandia complex</taxon>
        <taxon>Oldenlandia</taxon>
    </lineage>
</organism>
<dbReference type="NCBIfam" id="TIGR00756">
    <property type="entry name" value="PPR"/>
    <property type="match status" value="9"/>
</dbReference>
<sequence length="688" mass="77082">MYGTLAKRISKDLYTDHPLFNHKGRQIFRQSSTFATRAVLNSGSEARRFLISCNSQIAEHGRAGNLREAESIFKSMPAKSVVSYTAMLTAYSQNGQLEKARQLFDRMPQRTVASWNAMITAYIRRKVCVDEGFRLFLQMPERNAVSYAAMITGFVNSGRFREAEKLYVETPISFRDPTCSNVMINGYLKVGRLEEATTIFDGMVVKDVVSWSSMVDGYCKNGRVDEARKYFGATNYRNEVTWSSMINGYMKLGRLKDGFGLFSEMRKEGVVRIEPVVVTAIFEACGRFERFREGCQVHGLVSHLGFGFDVYLGNSVITMYSRFGSVHAARNVFDNMMERDVISWNSLISCYVQANDLEAAFQIFQRAPEKDVVSWTVIISGYSDRGLTKECVRLFNMMPEKDAVAWTALISGFVNNDKHQEAICWFIHMLRNSVRPTPLTLTSVLCASAGLAILDQGSQLHAHVIKRNMESDLSIQNTLVSFYSKCGSVDYAYLIFESICRPNIVSFNSMISGFAQNGYGTEALKLFEQSLHARHEPTEITLLGVLSACAHAGLVEKGRHYFRSMPILYKIEPGPDHYACMVDLLGKSGLLDEAVTLINTMPFSPHSGVWGALLSASRIHSRLDIAELAAKNISKLEPDSAAPYVLLSDMYSFAGKKNDEKQVRTAKSLQGIRKLPGYSRITVENVVS</sequence>
<dbReference type="Gene3D" id="1.25.40.10">
    <property type="entry name" value="Tetratricopeptide repeat domain"/>
    <property type="match status" value="6"/>
</dbReference>
<feature type="repeat" description="PPR" evidence="2">
    <location>
        <begin position="176"/>
        <end position="210"/>
    </location>
</feature>